<keyword evidence="3" id="KW-1185">Reference proteome</keyword>
<name>A0A0E9M1Z8_9BACT</name>
<dbReference type="SUPFAM" id="SSF50993">
    <property type="entry name" value="Peptidase/esterase 'gauge' domain"/>
    <property type="match status" value="1"/>
</dbReference>
<evidence type="ECO:0000313" key="2">
    <source>
        <dbReference type="EMBL" id="GAO31534.1"/>
    </source>
</evidence>
<dbReference type="Pfam" id="PF02897">
    <property type="entry name" value="Peptidase_S9_N"/>
    <property type="match status" value="1"/>
</dbReference>
<dbReference type="Proteomes" id="UP000032900">
    <property type="component" value="Unassembled WGS sequence"/>
</dbReference>
<dbReference type="InterPro" id="IPR051167">
    <property type="entry name" value="Prolyl_oligopep/macrocyclase"/>
</dbReference>
<dbReference type="AlphaFoldDB" id="A0A0E9M1Z8"/>
<dbReference type="GO" id="GO:0070012">
    <property type="term" value="F:oligopeptidase activity"/>
    <property type="evidence" value="ECO:0007669"/>
    <property type="project" value="TreeGrafter"/>
</dbReference>
<protein>
    <submittedName>
        <fullName evidence="2">Prolyl endopeptidase</fullName>
    </submittedName>
</protein>
<dbReference type="InterPro" id="IPR029058">
    <property type="entry name" value="AB_hydrolase_fold"/>
</dbReference>
<dbReference type="InterPro" id="IPR023302">
    <property type="entry name" value="Pept_S9A_N"/>
</dbReference>
<reference evidence="2 3" key="1">
    <citation type="journal article" date="2015" name="Microbes Environ.">
        <title>Distribution and evolution of nitrogen fixation genes in the phylum bacteroidetes.</title>
        <authorList>
            <person name="Inoue J."/>
            <person name="Oshima K."/>
            <person name="Suda W."/>
            <person name="Sakamoto M."/>
            <person name="Iino T."/>
            <person name="Noda S."/>
            <person name="Hongoh Y."/>
            <person name="Hattori M."/>
            <person name="Ohkuma M."/>
        </authorList>
    </citation>
    <scope>NUCLEOTIDE SEQUENCE [LARGE SCALE GENOMIC DNA]</scope>
    <source>
        <strain evidence="2">JCM 15548</strain>
    </source>
</reference>
<accession>A0A0E9M1Z8</accession>
<dbReference type="EMBL" id="BAZW01000051">
    <property type="protein sequence ID" value="GAO31534.1"/>
    <property type="molecule type" value="Genomic_DNA"/>
</dbReference>
<dbReference type="Gene3D" id="3.40.50.1820">
    <property type="entry name" value="alpha/beta hydrolase"/>
    <property type="match status" value="1"/>
</dbReference>
<dbReference type="PANTHER" id="PTHR42881:SF2">
    <property type="entry name" value="PROLYL ENDOPEPTIDASE"/>
    <property type="match status" value="1"/>
</dbReference>
<evidence type="ECO:0000259" key="1">
    <source>
        <dbReference type="Pfam" id="PF02897"/>
    </source>
</evidence>
<dbReference type="STRING" id="1236989.JCM15548_13904"/>
<dbReference type="Gene3D" id="2.130.10.120">
    <property type="entry name" value="Prolyl oligopeptidase, N-terminal domain"/>
    <property type="match status" value="1"/>
</dbReference>
<sequence>MAGLSALFLIQSCQKKPGRLSYPATVQSDSTDVYYGTQVADPYRWLEDDNSEETKKWVQAQNAVTNNYLAKIPFRDAIKERLTSVWAYTRQSAPTQKGNYLFYSRHDGIQNHAVYYVKNVTDSIERVLIDPNLLSEDGTTSVAATSISPDGQYMAYAISEGGSDWREVFIREVETGSDLDDHLQYIKFSDFSWDAQGFYYGRYDQPAKGSELSGSNEYQKLFYHKLGTPQSEDRLVYEDQQNPRHMFSAEVDDEFRYLMLYTSQSTHGNTLSIKNLNANGDWQLADPDFNTETTFIGR</sequence>
<gene>
    <name evidence="2" type="ORF">JCM15548_13904</name>
</gene>
<dbReference type="GO" id="GO:0005829">
    <property type="term" value="C:cytosol"/>
    <property type="evidence" value="ECO:0007669"/>
    <property type="project" value="TreeGrafter"/>
</dbReference>
<dbReference type="GO" id="GO:0004252">
    <property type="term" value="F:serine-type endopeptidase activity"/>
    <property type="evidence" value="ECO:0007669"/>
    <property type="project" value="InterPro"/>
</dbReference>
<evidence type="ECO:0000313" key="3">
    <source>
        <dbReference type="Proteomes" id="UP000032900"/>
    </source>
</evidence>
<dbReference type="PANTHER" id="PTHR42881">
    <property type="entry name" value="PROLYL ENDOPEPTIDASE"/>
    <property type="match status" value="1"/>
</dbReference>
<organism evidence="2 3">
    <name type="scientific">Geofilum rubicundum JCM 15548</name>
    <dbReference type="NCBI Taxonomy" id="1236989"/>
    <lineage>
        <taxon>Bacteria</taxon>
        <taxon>Pseudomonadati</taxon>
        <taxon>Bacteroidota</taxon>
        <taxon>Bacteroidia</taxon>
        <taxon>Marinilabiliales</taxon>
        <taxon>Marinilabiliaceae</taxon>
        <taxon>Geofilum</taxon>
    </lineage>
</organism>
<proteinExistence type="predicted"/>
<comment type="caution">
    <text evidence="2">The sequence shown here is derived from an EMBL/GenBank/DDBJ whole genome shotgun (WGS) entry which is preliminary data.</text>
</comment>
<feature type="domain" description="Peptidase S9A N-terminal" evidence="1">
    <location>
        <begin position="24"/>
        <end position="282"/>
    </location>
</feature>